<protein>
    <submittedName>
        <fullName evidence="1">Uncharacterized protein</fullName>
    </submittedName>
</protein>
<name>A0ABQ8BJC6_BRANA</name>
<feature type="non-terminal residue" evidence="1">
    <location>
        <position position="100"/>
    </location>
</feature>
<sequence>HDRVSESLDRYDAFDLSDNLIFAIDGGIRNILRNCNNEMQMGSLLCTKEKAHIMKPSLFSFKRSLDVSSPPQQPLIDISNIELDFKKKYRAIFSKIQPLH</sequence>
<gene>
    <name evidence="1" type="ORF">HID58_044425</name>
</gene>
<keyword evidence="2" id="KW-1185">Reference proteome</keyword>
<evidence type="ECO:0000313" key="2">
    <source>
        <dbReference type="Proteomes" id="UP000824890"/>
    </source>
</evidence>
<comment type="caution">
    <text evidence="1">The sequence shown here is derived from an EMBL/GenBank/DDBJ whole genome shotgun (WGS) entry which is preliminary data.</text>
</comment>
<proteinExistence type="predicted"/>
<organism evidence="1 2">
    <name type="scientific">Brassica napus</name>
    <name type="common">Rape</name>
    <dbReference type="NCBI Taxonomy" id="3708"/>
    <lineage>
        <taxon>Eukaryota</taxon>
        <taxon>Viridiplantae</taxon>
        <taxon>Streptophyta</taxon>
        <taxon>Embryophyta</taxon>
        <taxon>Tracheophyta</taxon>
        <taxon>Spermatophyta</taxon>
        <taxon>Magnoliopsida</taxon>
        <taxon>eudicotyledons</taxon>
        <taxon>Gunneridae</taxon>
        <taxon>Pentapetalae</taxon>
        <taxon>rosids</taxon>
        <taxon>malvids</taxon>
        <taxon>Brassicales</taxon>
        <taxon>Brassicaceae</taxon>
        <taxon>Brassiceae</taxon>
        <taxon>Brassica</taxon>
    </lineage>
</organism>
<accession>A0ABQ8BJC6</accession>
<reference evidence="1 2" key="1">
    <citation type="submission" date="2021-05" db="EMBL/GenBank/DDBJ databases">
        <title>Genome Assembly of Synthetic Allotetraploid Brassica napus Reveals Homoeologous Exchanges between Subgenomes.</title>
        <authorList>
            <person name="Davis J.T."/>
        </authorList>
    </citation>
    <scope>NUCLEOTIDE SEQUENCE [LARGE SCALE GENOMIC DNA]</scope>
    <source>
        <strain evidence="2">cv. Da-Ae</strain>
        <tissue evidence="1">Seedling</tissue>
    </source>
</reference>
<evidence type="ECO:0000313" key="1">
    <source>
        <dbReference type="EMBL" id="KAH0904922.1"/>
    </source>
</evidence>
<dbReference type="EMBL" id="JAGKQM010000011">
    <property type="protein sequence ID" value="KAH0904922.1"/>
    <property type="molecule type" value="Genomic_DNA"/>
</dbReference>
<feature type="non-terminal residue" evidence="1">
    <location>
        <position position="1"/>
    </location>
</feature>
<dbReference type="Proteomes" id="UP000824890">
    <property type="component" value="Unassembled WGS sequence"/>
</dbReference>